<feature type="transmembrane region" description="Helical" evidence="5">
    <location>
        <begin position="173"/>
        <end position="194"/>
    </location>
</feature>
<name>F6DVG9_DESRL</name>
<evidence type="ECO:0000256" key="1">
    <source>
        <dbReference type="ARBA" id="ARBA00000085"/>
    </source>
</evidence>
<dbReference type="GO" id="GO:0042802">
    <property type="term" value="F:identical protein binding"/>
    <property type="evidence" value="ECO:0007669"/>
    <property type="project" value="TreeGrafter"/>
</dbReference>
<dbReference type="KEGG" id="dru:Desru_3223"/>
<feature type="domain" description="Histidine kinase" evidence="6">
    <location>
        <begin position="345"/>
        <end position="450"/>
    </location>
</feature>
<accession>F6DVG9</accession>
<dbReference type="Proteomes" id="UP000009234">
    <property type="component" value="Chromosome"/>
</dbReference>
<dbReference type="Gene3D" id="3.30.565.10">
    <property type="entry name" value="Histidine kinase-like ATPase, C-terminal domain"/>
    <property type="match status" value="1"/>
</dbReference>
<evidence type="ECO:0000256" key="2">
    <source>
        <dbReference type="ARBA" id="ARBA00012438"/>
    </source>
</evidence>
<dbReference type="GO" id="GO:0000160">
    <property type="term" value="P:phosphorelay signal transduction system"/>
    <property type="evidence" value="ECO:0007669"/>
    <property type="project" value="UniProtKB-KW"/>
</dbReference>
<dbReference type="SUPFAM" id="SSF55874">
    <property type="entry name" value="ATPase domain of HSP90 chaperone/DNA topoisomerase II/histidine kinase"/>
    <property type="match status" value="1"/>
</dbReference>
<keyword evidence="7" id="KW-0067">ATP-binding</keyword>
<dbReference type="InterPro" id="IPR005467">
    <property type="entry name" value="His_kinase_dom"/>
</dbReference>
<dbReference type="eggNOG" id="COG3290">
    <property type="taxonomic scope" value="Bacteria"/>
</dbReference>
<dbReference type="EC" id="2.7.13.3" evidence="2"/>
<feature type="transmembrane region" description="Helical" evidence="5">
    <location>
        <begin position="206"/>
        <end position="229"/>
    </location>
</feature>
<keyword evidence="3" id="KW-0808">Transferase</keyword>
<dbReference type="EMBL" id="CP002780">
    <property type="protein sequence ID" value="AEG61429.1"/>
    <property type="molecule type" value="Genomic_DNA"/>
</dbReference>
<evidence type="ECO:0000313" key="7">
    <source>
        <dbReference type="EMBL" id="AEG61429.1"/>
    </source>
</evidence>
<evidence type="ECO:0000259" key="6">
    <source>
        <dbReference type="PROSITE" id="PS50109"/>
    </source>
</evidence>
<evidence type="ECO:0000256" key="3">
    <source>
        <dbReference type="ARBA" id="ARBA00022777"/>
    </source>
</evidence>
<feature type="transmembrane region" description="Helical" evidence="5">
    <location>
        <begin position="122"/>
        <end position="141"/>
    </location>
</feature>
<reference evidence="8" key="1">
    <citation type="submission" date="2011-05" db="EMBL/GenBank/DDBJ databases">
        <title>Complete sequence of Desulfotomaculum ruminis DSM 2154.</title>
        <authorList>
            <person name="Lucas S."/>
            <person name="Copeland A."/>
            <person name="Lapidus A."/>
            <person name="Cheng J.-F."/>
            <person name="Goodwin L."/>
            <person name="Pitluck S."/>
            <person name="Lu M."/>
            <person name="Detter J.C."/>
            <person name="Han C."/>
            <person name="Tapia R."/>
            <person name="Land M."/>
            <person name="Hauser L."/>
            <person name="Kyrpides N."/>
            <person name="Ivanova N."/>
            <person name="Mikhailova N."/>
            <person name="Pagani I."/>
            <person name="Stams A.J.M."/>
            <person name="Plugge C.M."/>
            <person name="Muyzer G."/>
            <person name="Kuever J."/>
            <person name="Parshina S.N."/>
            <person name="Ivanova A.E."/>
            <person name="Nazina T.N."/>
            <person name="Brambilla E."/>
            <person name="Spring S."/>
            <person name="Klenk H.-P."/>
            <person name="Woyke T."/>
        </authorList>
    </citation>
    <scope>NUCLEOTIDE SEQUENCE [LARGE SCALE GENOMIC DNA]</scope>
    <source>
        <strain evidence="8">ATCC 23193 / DSM 2154 / NCIB 8452 / DL</strain>
    </source>
</reference>
<feature type="transmembrane region" description="Helical" evidence="5">
    <location>
        <begin position="35"/>
        <end position="52"/>
    </location>
</feature>
<dbReference type="RefSeq" id="WP_013843175.1">
    <property type="nucleotide sequence ID" value="NC_015589.1"/>
</dbReference>
<proteinExistence type="predicted"/>
<evidence type="ECO:0000313" key="8">
    <source>
        <dbReference type="Proteomes" id="UP000009234"/>
    </source>
</evidence>
<dbReference type="GO" id="GO:0004673">
    <property type="term" value="F:protein histidine kinase activity"/>
    <property type="evidence" value="ECO:0007669"/>
    <property type="project" value="UniProtKB-EC"/>
</dbReference>
<dbReference type="InterPro" id="IPR003594">
    <property type="entry name" value="HATPase_dom"/>
</dbReference>
<dbReference type="HOGENOM" id="CLU_020211_16_0_9"/>
<dbReference type="GO" id="GO:0005524">
    <property type="term" value="F:ATP binding"/>
    <property type="evidence" value="ECO:0007669"/>
    <property type="project" value="UniProtKB-KW"/>
</dbReference>
<feature type="transmembrane region" description="Helical" evidence="5">
    <location>
        <begin position="58"/>
        <end position="76"/>
    </location>
</feature>
<reference evidence="7 8" key="2">
    <citation type="journal article" date="2012" name="Stand. Genomic Sci.">
        <title>Complete genome sequence of the sulfate-reducing firmicute Desulfotomaculum ruminis type strain (DL(T)).</title>
        <authorList>
            <person name="Spring S."/>
            <person name="Visser M."/>
            <person name="Lu M."/>
            <person name="Copeland A."/>
            <person name="Lapidus A."/>
            <person name="Lucas S."/>
            <person name="Cheng J.F."/>
            <person name="Han C."/>
            <person name="Tapia R."/>
            <person name="Goodwin L.A."/>
            <person name="Pitluck S."/>
            <person name="Ivanova N."/>
            <person name="Land M."/>
            <person name="Hauser L."/>
            <person name="Larimer F."/>
            <person name="Rohde M."/>
            <person name="Goker M."/>
            <person name="Detter J.C."/>
            <person name="Kyrpides N.C."/>
            <person name="Woyke T."/>
            <person name="Schaap P.J."/>
            <person name="Plugge C.M."/>
            <person name="Muyzer G."/>
            <person name="Kuever J."/>
            <person name="Pereira I.A."/>
            <person name="Parshina S.N."/>
            <person name="Bernier-Latmani R."/>
            <person name="Stams A.J."/>
            <person name="Klenk H.P."/>
        </authorList>
    </citation>
    <scope>NUCLEOTIDE SEQUENCE [LARGE SCALE GENOMIC DNA]</scope>
    <source>
        <strain evidence="8">ATCC 23193 / DSM 2154 / NCIB 8452 / DL</strain>
    </source>
</reference>
<sequence length="450" mass="50443">MDDLPLIQLFLISLPEALLITALGFQLVRIELNRSSLILIGVTQAVFAYFIRLCPVPFGLHSVIGILVFILILRVVTGIGFRVVTITALLGLTIYLSLETVIAPTLLSLTGYALHRVMNDSFLRIAFFLPEASAIAFFIFVSKRCDYRLIDFSQEIGAEKEQKNATHGSGKPYFTLYILMLLPVLLMALLNLMLFVSQTNTFSDQYLSLFIAFFSLVIVIITFFSMGSIKKISQLKEKEFEAQKAGETIAQLDKLIRAIRKQRHDFNHHLQAVYGLLEVGEYQRARDYVRKIFLDISTPAELVKTDNPGITAMLYAKAGLAETRGVHFQAQVECSLKDIPLTTLEMNSLLGNLLDNAIEAADVHSGSKRLVTLEISQEQGEYRFIVTNTGTPIPTEILPRIYDWHFTTKGKGQGLGLPIAKEIIEKYSGNIEVAHRNRETIFTVHIPDKG</sequence>
<dbReference type="PANTHER" id="PTHR40448">
    <property type="entry name" value="TWO-COMPONENT SENSOR HISTIDINE KINASE"/>
    <property type="match status" value="1"/>
</dbReference>
<keyword evidence="8" id="KW-1185">Reference proteome</keyword>
<keyword evidence="5" id="KW-1133">Transmembrane helix</keyword>
<dbReference type="PRINTS" id="PR00344">
    <property type="entry name" value="BCTRLSENSOR"/>
</dbReference>
<protein>
    <recommendedName>
        <fullName evidence="2">histidine kinase</fullName>
        <ecNumber evidence="2">2.7.13.3</ecNumber>
    </recommendedName>
</protein>
<dbReference type="Gene3D" id="1.10.287.130">
    <property type="match status" value="1"/>
</dbReference>
<feature type="transmembrane region" description="Helical" evidence="5">
    <location>
        <begin position="6"/>
        <end position="28"/>
    </location>
</feature>
<evidence type="ECO:0000256" key="4">
    <source>
        <dbReference type="ARBA" id="ARBA00023012"/>
    </source>
</evidence>
<organism evidence="7 8">
    <name type="scientific">Desulforamulus ruminis (strain ATCC 23193 / DSM 2154 / NCIMB 8452 / DL)</name>
    <name type="common">Desulfotomaculum ruminis</name>
    <dbReference type="NCBI Taxonomy" id="696281"/>
    <lineage>
        <taxon>Bacteria</taxon>
        <taxon>Bacillati</taxon>
        <taxon>Bacillota</taxon>
        <taxon>Clostridia</taxon>
        <taxon>Eubacteriales</taxon>
        <taxon>Peptococcaceae</taxon>
        <taxon>Desulforamulus</taxon>
    </lineage>
</organism>
<dbReference type="InterPro" id="IPR004358">
    <property type="entry name" value="Sig_transdc_His_kin-like_C"/>
</dbReference>
<dbReference type="PROSITE" id="PS50109">
    <property type="entry name" value="HIS_KIN"/>
    <property type="match status" value="1"/>
</dbReference>
<feature type="transmembrane region" description="Helical" evidence="5">
    <location>
        <begin position="83"/>
        <end position="102"/>
    </location>
</feature>
<keyword evidence="7" id="KW-0547">Nucleotide-binding</keyword>
<comment type="catalytic activity">
    <reaction evidence="1">
        <text>ATP + protein L-histidine = ADP + protein N-phospho-L-histidine.</text>
        <dbReference type="EC" id="2.7.13.3"/>
    </reaction>
</comment>
<gene>
    <name evidence="7" type="ordered locus">Desru_3223</name>
</gene>
<dbReference type="Pfam" id="PF02518">
    <property type="entry name" value="HATPase_c"/>
    <property type="match status" value="1"/>
</dbReference>
<dbReference type="SMART" id="SM00387">
    <property type="entry name" value="HATPase_c"/>
    <property type="match status" value="1"/>
</dbReference>
<keyword evidence="5" id="KW-0472">Membrane</keyword>
<keyword evidence="5" id="KW-0812">Transmembrane</keyword>
<dbReference type="InterPro" id="IPR039506">
    <property type="entry name" value="SPOB_a"/>
</dbReference>
<dbReference type="InterPro" id="IPR036890">
    <property type="entry name" value="HATPase_C_sf"/>
</dbReference>
<keyword evidence="4" id="KW-0902">Two-component regulatory system</keyword>
<dbReference type="AlphaFoldDB" id="F6DVG9"/>
<evidence type="ECO:0000256" key="5">
    <source>
        <dbReference type="SAM" id="Phobius"/>
    </source>
</evidence>
<dbReference type="Pfam" id="PF14689">
    <property type="entry name" value="SPOB_a"/>
    <property type="match status" value="1"/>
</dbReference>
<dbReference type="STRING" id="696281.Desru_3223"/>
<keyword evidence="3" id="KW-0418">Kinase</keyword>
<dbReference type="PANTHER" id="PTHR40448:SF1">
    <property type="entry name" value="TWO-COMPONENT SENSOR HISTIDINE KINASE"/>
    <property type="match status" value="1"/>
</dbReference>